<feature type="region of interest" description="Disordered" evidence="1">
    <location>
        <begin position="447"/>
        <end position="485"/>
    </location>
</feature>
<evidence type="ECO:0000313" key="2">
    <source>
        <dbReference type="EMBL" id="KIY43194.1"/>
    </source>
</evidence>
<dbReference type="InterPro" id="IPR032675">
    <property type="entry name" value="LRR_dom_sf"/>
</dbReference>
<evidence type="ECO:0000313" key="3">
    <source>
        <dbReference type="Proteomes" id="UP000054144"/>
    </source>
</evidence>
<dbReference type="AlphaFoldDB" id="A0A0D7A1A3"/>
<dbReference type="Proteomes" id="UP000054144">
    <property type="component" value="Unassembled WGS sequence"/>
</dbReference>
<proteinExistence type="predicted"/>
<dbReference type="Gene3D" id="3.80.10.10">
    <property type="entry name" value="Ribonuclease Inhibitor"/>
    <property type="match status" value="1"/>
</dbReference>
<dbReference type="SUPFAM" id="SSF52047">
    <property type="entry name" value="RNI-like"/>
    <property type="match status" value="1"/>
</dbReference>
<name>A0A0D7A1A3_9AGAR</name>
<evidence type="ECO:0000256" key="1">
    <source>
        <dbReference type="SAM" id="MobiDB-lite"/>
    </source>
</evidence>
<sequence>MSHVGLPILVRNPKVFAIIPLLLTNITRYDIVTSTQRLWARHRFSVDPHSYQRHSTETWIRRAGCAPLVLNLDTQDDLRCEVDRDFLRLFSQIAGHVCILKLLMSANAAVTILKTGGPLYKLRQLTFDEWPRTPHPPAYPFRLDCPQLEHLYIHHNLRSQMFLDIPWTDFSSLTSLCFIQSNFNDPLFTQDVTLPSLTHLSLLYVGPNTAINIFTHAKLPALRHFHWLGVFETWYQYRSVMDTFFTHSGPLLQTLYLTDFIVSEGDLVEILWPFASLTVLMLYIVIDYPTNQLFRMIGDLQSRPAFLPRLEELGISWDSDVAIPIATFDDMMSSFTAACRIRYATGNSALRRVWFYVFSAKGTVMNADQLTVDCPLTAIDLSMNIRNDMYYHLRKTNAPWLPNGESDDGGLPIHYADSEDGELYPFYIPRDRESDDTEDIVVSSGRHLEVEQQEDYDMDVEEEEEEKEGEESSDTEMEDGWQSGHNLTFRSHDAYLRWLR</sequence>
<accession>A0A0D7A1A3</accession>
<protein>
    <submittedName>
        <fullName evidence="2">Uncharacterized protein</fullName>
    </submittedName>
</protein>
<organism evidence="2 3">
    <name type="scientific">Fistulina hepatica ATCC 64428</name>
    <dbReference type="NCBI Taxonomy" id="1128425"/>
    <lineage>
        <taxon>Eukaryota</taxon>
        <taxon>Fungi</taxon>
        <taxon>Dikarya</taxon>
        <taxon>Basidiomycota</taxon>
        <taxon>Agaricomycotina</taxon>
        <taxon>Agaricomycetes</taxon>
        <taxon>Agaricomycetidae</taxon>
        <taxon>Agaricales</taxon>
        <taxon>Fistulinaceae</taxon>
        <taxon>Fistulina</taxon>
    </lineage>
</organism>
<dbReference type="EMBL" id="KN882115">
    <property type="protein sequence ID" value="KIY43194.1"/>
    <property type="molecule type" value="Genomic_DNA"/>
</dbReference>
<keyword evidence="3" id="KW-1185">Reference proteome</keyword>
<feature type="compositionally biased region" description="Acidic residues" evidence="1">
    <location>
        <begin position="451"/>
        <end position="479"/>
    </location>
</feature>
<reference evidence="2 3" key="1">
    <citation type="journal article" date="2015" name="Fungal Genet. Biol.">
        <title>Evolution of novel wood decay mechanisms in Agaricales revealed by the genome sequences of Fistulina hepatica and Cylindrobasidium torrendii.</title>
        <authorList>
            <person name="Floudas D."/>
            <person name="Held B.W."/>
            <person name="Riley R."/>
            <person name="Nagy L.G."/>
            <person name="Koehler G."/>
            <person name="Ransdell A.S."/>
            <person name="Younus H."/>
            <person name="Chow J."/>
            <person name="Chiniquy J."/>
            <person name="Lipzen A."/>
            <person name="Tritt A."/>
            <person name="Sun H."/>
            <person name="Haridas S."/>
            <person name="LaButti K."/>
            <person name="Ohm R.A."/>
            <person name="Kues U."/>
            <person name="Blanchette R.A."/>
            <person name="Grigoriev I.V."/>
            <person name="Minto R.E."/>
            <person name="Hibbett D.S."/>
        </authorList>
    </citation>
    <scope>NUCLEOTIDE SEQUENCE [LARGE SCALE GENOMIC DNA]</scope>
    <source>
        <strain evidence="2 3">ATCC 64428</strain>
    </source>
</reference>
<gene>
    <name evidence="2" type="ORF">FISHEDRAFT_62840</name>
</gene>